<evidence type="ECO:0000259" key="9">
    <source>
        <dbReference type="Pfam" id="PF02737"/>
    </source>
</evidence>
<proteinExistence type="predicted"/>
<evidence type="ECO:0000259" key="8">
    <source>
        <dbReference type="Pfam" id="PF00725"/>
    </source>
</evidence>
<feature type="domain" description="3-hydroxyacyl-CoA dehydrogenase NAD binding" evidence="9">
    <location>
        <begin position="7"/>
        <end position="205"/>
    </location>
</feature>
<feature type="domain" description="3-hydroxyacyl-CoA dehydrogenase C-terminal" evidence="8">
    <location>
        <begin position="208"/>
        <end position="307"/>
    </location>
</feature>
<dbReference type="Gene3D" id="3.90.226.10">
    <property type="entry name" value="2-enoyl-CoA Hydratase, Chain A, domain 1"/>
    <property type="match status" value="1"/>
</dbReference>
<dbReference type="GO" id="GO:0006635">
    <property type="term" value="P:fatty acid beta-oxidation"/>
    <property type="evidence" value="ECO:0007669"/>
    <property type="project" value="UniProtKB-UniPathway"/>
</dbReference>
<dbReference type="InterPro" id="IPR036291">
    <property type="entry name" value="NAD(P)-bd_dom_sf"/>
</dbReference>
<dbReference type="InterPro" id="IPR006176">
    <property type="entry name" value="3-OHacyl-CoA_DH_NAD-bd"/>
</dbReference>
<dbReference type="Pfam" id="PF02737">
    <property type="entry name" value="3HCDH_N"/>
    <property type="match status" value="1"/>
</dbReference>
<dbReference type="SUPFAM" id="SSF51735">
    <property type="entry name" value="NAD(P)-binding Rossmann-fold domains"/>
    <property type="match status" value="1"/>
</dbReference>
<evidence type="ECO:0000313" key="11">
    <source>
        <dbReference type="Proteomes" id="UP000199643"/>
    </source>
</evidence>
<keyword evidence="11" id="KW-1185">Reference proteome</keyword>
<dbReference type="InterPro" id="IPR029045">
    <property type="entry name" value="ClpP/crotonase-like_dom_sf"/>
</dbReference>
<dbReference type="InterPro" id="IPR008927">
    <property type="entry name" value="6-PGluconate_DH-like_C_sf"/>
</dbReference>
<name>A0A1G7SRI0_9SPHI</name>
<accession>A0A1G7SRI0</accession>
<protein>
    <submittedName>
        <fullName evidence="10">3-hydroxyacyl-CoA dehydrogenase</fullName>
    </submittedName>
</protein>
<evidence type="ECO:0000256" key="6">
    <source>
        <dbReference type="ARBA" id="ARBA00023098"/>
    </source>
</evidence>
<dbReference type="AlphaFoldDB" id="A0A1G7SRI0"/>
<dbReference type="Pfam" id="PF00725">
    <property type="entry name" value="3HCDH"/>
    <property type="match status" value="2"/>
</dbReference>
<dbReference type="GO" id="GO:0070403">
    <property type="term" value="F:NAD+ binding"/>
    <property type="evidence" value="ECO:0007669"/>
    <property type="project" value="InterPro"/>
</dbReference>
<dbReference type="EMBL" id="FNCH01000004">
    <property type="protein sequence ID" value="SDG25568.1"/>
    <property type="molecule type" value="Genomic_DNA"/>
</dbReference>
<evidence type="ECO:0000256" key="7">
    <source>
        <dbReference type="ARBA" id="ARBA00049556"/>
    </source>
</evidence>
<dbReference type="UniPathway" id="UPA00659"/>
<evidence type="ECO:0000256" key="4">
    <source>
        <dbReference type="ARBA" id="ARBA00023002"/>
    </source>
</evidence>
<comment type="catalytic activity">
    <reaction evidence="7">
        <text>a (3S)-3-hydroxyacyl-CoA + NAD(+) = a 3-oxoacyl-CoA + NADH + H(+)</text>
        <dbReference type="Rhea" id="RHEA:22432"/>
        <dbReference type="ChEBI" id="CHEBI:15378"/>
        <dbReference type="ChEBI" id="CHEBI:57318"/>
        <dbReference type="ChEBI" id="CHEBI:57540"/>
        <dbReference type="ChEBI" id="CHEBI:57945"/>
        <dbReference type="ChEBI" id="CHEBI:90726"/>
        <dbReference type="EC" id="1.1.1.35"/>
    </reaction>
</comment>
<keyword evidence="4" id="KW-0560">Oxidoreductase</keyword>
<gene>
    <name evidence="10" type="ORF">SAMN05421827_104293</name>
</gene>
<dbReference type="InterPro" id="IPR001753">
    <property type="entry name" value="Enoyl-CoA_hydra/iso"/>
</dbReference>
<dbReference type="Gene3D" id="1.10.1040.50">
    <property type="match status" value="1"/>
</dbReference>
<dbReference type="Proteomes" id="UP000199643">
    <property type="component" value="Unassembled WGS sequence"/>
</dbReference>
<dbReference type="SUPFAM" id="SSF48179">
    <property type="entry name" value="6-phosphogluconate dehydrogenase C-terminal domain-like"/>
    <property type="match status" value="2"/>
</dbReference>
<dbReference type="STRING" id="405671.SAMN05421827_104293"/>
<dbReference type="SUPFAM" id="SSF52096">
    <property type="entry name" value="ClpP/crotonase"/>
    <property type="match status" value="1"/>
</dbReference>
<evidence type="ECO:0000256" key="3">
    <source>
        <dbReference type="ARBA" id="ARBA00022963"/>
    </source>
</evidence>
<organism evidence="10 11">
    <name type="scientific">Pedobacter terrae</name>
    <dbReference type="NCBI Taxonomy" id="405671"/>
    <lineage>
        <taxon>Bacteria</taxon>
        <taxon>Pseudomonadati</taxon>
        <taxon>Bacteroidota</taxon>
        <taxon>Sphingobacteriia</taxon>
        <taxon>Sphingobacteriales</taxon>
        <taxon>Sphingobacteriaceae</taxon>
        <taxon>Pedobacter</taxon>
    </lineage>
</organism>
<keyword evidence="5" id="KW-0520">NAD</keyword>
<evidence type="ECO:0000256" key="2">
    <source>
        <dbReference type="ARBA" id="ARBA00022832"/>
    </source>
</evidence>
<keyword evidence="2" id="KW-0276">Fatty acid metabolism</keyword>
<keyword evidence="6" id="KW-0443">Lipid metabolism</keyword>
<dbReference type="InterPro" id="IPR006108">
    <property type="entry name" value="3HC_DH_C"/>
</dbReference>
<feature type="domain" description="3-hydroxyacyl-CoA dehydrogenase C-terminal" evidence="8">
    <location>
        <begin position="390"/>
        <end position="440"/>
    </location>
</feature>
<comment type="pathway">
    <text evidence="1">Lipid metabolism; fatty acid beta-oxidation.</text>
</comment>
<dbReference type="RefSeq" id="WP_208600595.1">
    <property type="nucleotide sequence ID" value="NZ_FNCH01000004.1"/>
</dbReference>
<dbReference type="CDD" id="cd06558">
    <property type="entry name" value="crotonase-like"/>
    <property type="match status" value="1"/>
</dbReference>
<dbReference type="Gene3D" id="3.40.50.720">
    <property type="entry name" value="NAD(P)-binding Rossmann-like Domain"/>
    <property type="match status" value="1"/>
</dbReference>
<dbReference type="Pfam" id="PF00378">
    <property type="entry name" value="ECH_1"/>
    <property type="match status" value="1"/>
</dbReference>
<keyword evidence="3" id="KW-0442">Lipid degradation</keyword>
<dbReference type="PANTHER" id="PTHR48075:SF7">
    <property type="entry name" value="3-HYDROXYACYL-COA DEHYDROGENASE-RELATED"/>
    <property type="match status" value="1"/>
</dbReference>
<evidence type="ECO:0000313" key="10">
    <source>
        <dbReference type="EMBL" id="SDG25568.1"/>
    </source>
</evidence>
<reference evidence="11" key="1">
    <citation type="submission" date="2016-10" db="EMBL/GenBank/DDBJ databases">
        <authorList>
            <person name="Varghese N."/>
            <person name="Submissions S."/>
        </authorList>
    </citation>
    <scope>NUCLEOTIDE SEQUENCE [LARGE SCALE GENOMIC DNA]</scope>
    <source>
        <strain evidence="11">DSM 17933</strain>
    </source>
</reference>
<dbReference type="GO" id="GO:0003857">
    <property type="term" value="F:(3S)-3-hydroxyacyl-CoA dehydrogenase (NAD+) activity"/>
    <property type="evidence" value="ECO:0007669"/>
    <property type="project" value="UniProtKB-EC"/>
</dbReference>
<evidence type="ECO:0000256" key="5">
    <source>
        <dbReference type="ARBA" id="ARBA00023027"/>
    </source>
</evidence>
<sequence length="801" mass="88991">MKRSINKVAVLGSGIMGSRIACHFANIGVEVLLLDIAPKELSPEEQAKGLSLDNPTVKNRIVNTALQTAVKTNPSPVYTKKALNKIKTGNFDDDMSKIAGYDWVIEVVVENLDIKKKVFEQVEQFRKPGTLITSNTSGIPIHLMAEGRSEDFKSHFCGTHFFNPPRYLKLLEVIPTPHTKPEIIDFLMHYGDKFLGKTTVLCKDTPAFIANRVGVYSIMALLHLVEKLDLTVEEVDKFTGPALGRPKSATFRTSDVVGLDTMIKVAKGLYDNCPEDKAHDLFKLPAYVQKMEENKWLGDKTKQGFYKKTKTAEGKTEILALDLKTLEYKPQQKVKSATLEMTKPVENLRERMKIFAKGKDKAGELFRHSSFGLFEYVSDRIPEISDELYRIDDAMRAGFGWELGPFELWDAVGVKDALEGMEQYGNKAAAWVHEMLDAGNTSFYKVENGVKKYYDIPSKSYKALPGTDEFIILDNLRENKTLWKNSGVSIIDLGDGILNVEFHTKMNTIGGDVISGINKAIDMAEKDYRGLVIGNDGANFSAGANVGMIFMMAVEQEWDELNIAIKMFQNTSMRIRYSSIPVVVAPHNLTLGGGCEFSLHADHVQLSAETYMGLVEFGVGVIPGGGGTKEFALRASDEYKDDQIVQNALKDRFLTIGMAKVSTSGYEAYELGYLQKDKFSISMNRNRLLADAKAKAIELADAGYTKPVPRNDIKVLGKQGLGIVYAGANSMYAGHFISEHDKKISEKLGYVMCGGDLSAPTEVTEQYLLDLEREAFLSLAGERKSLERIQSIITKGKPLRN</sequence>
<dbReference type="PANTHER" id="PTHR48075">
    <property type="entry name" value="3-HYDROXYACYL-COA DEHYDROGENASE FAMILY PROTEIN"/>
    <property type="match status" value="1"/>
</dbReference>
<evidence type="ECO:0000256" key="1">
    <source>
        <dbReference type="ARBA" id="ARBA00005005"/>
    </source>
</evidence>